<dbReference type="PANTHER" id="PTHR12110">
    <property type="entry name" value="HYDROXYPYRUVATE ISOMERASE"/>
    <property type="match status" value="1"/>
</dbReference>
<dbReference type="SUPFAM" id="SSF51658">
    <property type="entry name" value="Xylose isomerase-like"/>
    <property type="match status" value="1"/>
</dbReference>
<dbReference type="InterPro" id="IPR013022">
    <property type="entry name" value="Xyl_isomerase-like_TIM-brl"/>
</dbReference>
<evidence type="ECO:0000313" key="4">
    <source>
        <dbReference type="Proteomes" id="UP000276603"/>
    </source>
</evidence>
<dbReference type="RefSeq" id="WP_120711907.1">
    <property type="nucleotide sequence ID" value="NZ_CANMKH010000010.1"/>
</dbReference>
<reference evidence="3 4" key="1">
    <citation type="submission" date="2018-10" db="EMBL/GenBank/DDBJ databases">
        <title>Ulvibacterium marinum gen. nov., sp. nov., a novel marine bacterium of the family Flavobacteriaceae, isolated from a culture of the green alga Ulva prolifera.</title>
        <authorList>
            <person name="Zhang Z."/>
        </authorList>
    </citation>
    <scope>NUCLEOTIDE SEQUENCE [LARGE SCALE GENOMIC DNA]</scope>
    <source>
        <strain evidence="3 4">CCMM003</strain>
    </source>
</reference>
<dbReference type="Proteomes" id="UP000276603">
    <property type="component" value="Unassembled WGS sequence"/>
</dbReference>
<dbReference type="GO" id="GO:0016853">
    <property type="term" value="F:isomerase activity"/>
    <property type="evidence" value="ECO:0007669"/>
    <property type="project" value="UniProtKB-KW"/>
</dbReference>
<comment type="caution">
    <text evidence="3">The sequence shown here is derived from an EMBL/GenBank/DDBJ whole genome shotgun (WGS) entry which is preliminary data.</text>
</comment>
<sequence>MKRRKFVKSSLAGTMAMSLPVLPTFSTVVAETRFGVADASYMMRRYRKMKSEAYPPFTNALEMIEHCSSLGFGGMQVGVGGWDSDFSKKVKKRKEKLDIFLEAQIRLPKDEGDINRFDHEVKTAKETGIDVFRTACLSGRRYESFDSMQAFQTFKKAAINSIQLAEPIMHKHKVKLAVENHKDWRIKEMVAILKMIDSEWVGVTLDTGNNISLLEDPVEVVEALAPYAFSVHLKDMAVEEYKDGFLLSEVNLGEGYLDIEGMINTIKRHQPNVRFNLEMITRDPLKIPCLTEKYWATFDQILARELALYLHKIRTLKKKEQLPLISNRTTDEQLSLEVENNRTCLVYAKQNLGFK</sequence>
<feature type="chain" id="PRO_5017417128" evidence="1">
    <location>
        <begin position="24"/>
        <end position="355"/>
    </location>
</feature>
<evidence type="ECO:0000259" key="2">
    <source>
        <dbReference type="Pfam" id="PF01261"/>
    </source>
</evidence>
<gene>
    <name evidence="3" type="ORF">D7Z94_12740</name>
</gene>
<dbReference type="PANTHER" id="PTHR12110:SF53">
    <property type="entry name" value="BLR5974 PROTEIN"/>
    <property type="match status" value="1"/>
</dbReference>
<dbReference type="OrthoDB" id="256906at2"/>
<name>A0A3B0CAS5_9FLAO</name>
<feature type="domain" description="Xylose isomerase-like TIM barrel" evidence="2">
    <location>
        <begin position="112"/>
        <end position="283"/>
    </location>
</feature>
<keyword evidence="4" id="KW-1185">Reference proteome</keyword>
<dbReference type="Gene3D" id="3.20.20.150">
    <property type="entry name" value="Divalent-metal-dependent TIM barrel enzymes"/>
    <property type="match status" value="1"/>
</dbReference>
<proteinExistence type="predicted"/>
<feature type="signal peptide" evidence="1">
    <location>
        <begin position="1"/>
        <end position="23"/>
    </location>
</feature>
<evidence type="ECO:0000256" key="1">
    <source>
        <dbReference type="SAM" id="SignalP"/>
    </source>
</evidence>
<accession>A0A3B0CAS5</accession>
<dbReference type="InterPro" id="IPR050312">
    <property type="entry name" value="IolE/XylAMocC-like"/>
</dbReference>
<keyword evidence="3" id="KW-0413">Isomerase</keyword>
<dbReference type="Pfam" id="PF01261">
    <property type="entry name" value="AP_endonuc_2"/>
    <property type="match status" value="1"/>
</dbReference>
<evidence type="ECO:0000313" key="3">
    <source>
        <dbReference type="EMBL" id="RKN81754.1"/>
    </source>
</evidence>
<dbReference type="EMBL" id="RBCJ01000002">
    <property type="protein sequence ID" value="RKN81754.1"/>
    <property type="molecule type" value="Genomic_DNA"/>
</dbReference>
<dbReference type="InterPro" id="IPR036237">
    <property type="entry name" value="Xyl_isomerase-like_sf"/>
</dbReference>
<keyword evidence="1" id="KW-0732">Signal</keyword>
<organism evidence="3 4">
    <name type="scientific">Ulvibacterium marinum</name>
    <dbReference type="NCBI Taxonomy" id="2419782"/>
    <lineage>
        <taxon>Bacteria</taxon>
        <taxon>Pseudomonadati</taxon>
        <taxon>Bacteroidota</taxon>
        <taxon>Flavobacteriia</taxon>
        <taxon>Flavobacteriales</taxon>
        <taxon>Flavobacteriaceae</taxon>
        <taxon>Ulvibacterium</taxon>
    </lineage>
</organism>
<dbReference type="AlphaFoldDB" id="A0A3B0CAS5"/>
<protein>
    <submittedName>
        <fullName evidence="3">Sugar phosphate isomerase/epimerase</fullName>
    </submittedName>
</protein>